<dbReference type="EMBL" id="QWLV01000010">
    <property type="protein sequence ID" value="RHW16334.1"/>
    <property type="molecule type" value="Genomic_DNA"/>
</dbReference>
<evidence type="ECO:0000256" key="1">
    <source>
        <dbReference type="SAM" id="SignalP"/>
    </source>
</evidence>
<proteinExistence type="predicted"/>
<name>A0A396RJJ9_9SPHN</name>
<sequence length="154" mass="16256">MMKRLVFALAALLSPALAHAANDVALTSAVFVEKTVLANGQQKIVLEEPSLVVPGDKLVFVLNYRNRGATPATDFVVTNPMPGAVAFQSSPDQAAVVSIDGGRSWGTLSSLKVKESDGTVRGARPEDVTHVRWTFAKAIPAGQGGKLSFRGVVR</sequence>
<protein>
    <submittedName>
        <fullName evidence="2">DUF11 domain-containing protein</fullName>
    </submittedName>
</protein>
<dbReference type="AlphaFoldDB" id="A0A396RJJ9"/>
<evidence type="ECO:0000313" key="2">
    <source>
        <dbReference type="EMBL" id="RHW16334.1"/>
    </source>
</evidence>
<accession>A0A396RJJ9</accession>
<dbReference type="Proteomes" id="UP000266693">
    <property type="component" value="Unassembled WGS sequence"/>
</dbReference>
<keyword evidence="3" id="KW-1185">Reference proteome</keyword>
<dbReference type="OrthoDB" id="7428387at2"/>
<reference evidence="2 3" key="1">
    <citation type="submission" date="2018-08" db="EMBL/GenBank/DDBJ databases">
        <title>The multiple taxonomic identification of Sphingomonas gilva.</title>
        <authorList>
            <person name="Zhu D."/>
            <person name="Zheng S."/>
        </authorList>
    </citation>
    <scope>NUCLEOTIDE SEQUENCE [LARGE SCALE GENOMIC DNA]</scope>
    <source>
        <strain evidence="2 3">ZDH117</strain>
    </source>
</reference>
<comment type="caution">
    <text evidence="2">The sequence shown here is derived from an EMBL/GenBank/DDBJ whole genome shotgun (WGS) entry which is preliminary data.</text>
</comment>
<dbReference type="RefSeq" id="WP_118865200.1">
    <property type="nucleotide sequence ID" value="NZ_QWLV01000010.1"/>
</dbReference>
<feature type="signal peptide" evidence="1">
    <location>
        <begin position="1"/>
        <end position="20"/>
    </location>
</feature>
<feature type="chain" id="PRO_5017368671" evidence="1">
    <location>
        <begin position="21"/>
        <end position="154"/>
    </location>
</feature>
<gene>
    <name evidence="2" type="ORF">D1610_15965</name>
</gene>
<evidence type="ECO:0000313" key="3">
    <source>
        <dbReference type="Proteomes" id="UP000266693"/>
    </source>
</evidence>
<keyword evidence="1" id="KW-0732">Signal</keyword>
<organism evidence="2 3">
    <name type="scientific">Sphingomonas gilva</name>
    <dbReference type="NCBI Taxonomy" id="2305907"/>
    <lineage>
        <taxon>Bacteria</taxon>
        <taxon>Pseudomonadati</taxon>
        <taxon>Pseudomonadota</taxon>
        <taxon>Alphaproteobacteria</taxon>
        <taxon>Sphingomonadales</taxon>
        <taxon>Sphingomonadaceae</taxon>
        <taxon>Sphingomonas</taxon>
    </lineage>
</organism>